<accession>A0A059BPM8</accession>
<name>A0A059BPM8_EUCGR</name>
<sequence>MIWKLLLLFCFRCIFLLIMPLIRTEKLLLKRKQGDRVDHVSGHLRISGSRIGSYDTSSMSTTANTF</sequence>
<reference evidence="1" key="1">
    <citation type="submission" date="2013-07" db="EMBL/GenBank/DDBJ databases">
        <title>The genome of Eucalyptus grandis.</title>
        <authorList>
            <person name="Schmutz J."/>
            <person name="Hayes R."/>
            <person name="Myburg A."/>
            <person name="Tuskan G."/>
            <person name="Grattapaglia D."/>
            <person name="Rokhsar D.S."/>
        </authorList>
    </citation>
    <scope>NUCLEOTIDE SEQUENCE</scope>
    <source>
        <tissue evidence="1">Leaf extractions</tissue>
    </source>
</reference>
<dbReference type="InParanoid" id="A0A059BPM8"/>
<dbReference type="AlphaFoldDB" id="A0A059BPM8"/>
<proteinExistence type="predicted"/>
<dbReference type="EMBL" id="KK198758">
    <property type="protein sequence ID" value="KCW67690.1"/>
    <property type="molecule type" value="Genomic_DNA"/>
</dbReference>
<protein>
    <submittedName>
        <fullName evidence="1">Uncharacterized protein</fullName>
    </submittedName>
</protein>
<dbReference type="Gramene" id="KCW67690">
    <property type="protein sequence ID" value="KCW67690"/>
    <property type="gene ID" value="EUGRSUZ_F01435"/>
</dbReference>
<evidence type="ECO:0000313" key="1">
    <source>
        <dbReference type="EMBL" id="KCW67690.1"/>
    </source>
</evidence>
<organism evidence="1">
    <name type="scientific">Eucalyptus grandis</name>
    <name type="common">Flooded gum</name>
    <dbReference type="NCBI Taxonomy" id="71139"/>
    <lineage>
        <taxon>Eukaryota</taxon>
        <taxon>Viridiplantae</taxon>
        <taxon>Streptophyta</taxon>
        <taxon>Embryophyta</taxon>
        <taxon>Tracheophyta</taxon>
        <taxon>Spermatophyta</taxon>
        <taxon>Magnoliopsida</taxon>
        <taxon>eudicotyledons</taxon>
        <taxon>Gunneridae</taxon>
        <taxon>Pentapetalae</taxon>
        <taxon>rosids</taxon>
        <taxon>malvids</taxon>
        <taxon>Myrtales</taxon>
        <taxon>Myrtaceae</taxon>
        <taxon>Myrtoideae</taxon>
        <taxon>Eucalypteae</taxon>
        <taxon>Eucalyptus</taxon>
    </lineage>
</organism>
<gene>
    <name evidence="1" type="ORF">EUGRSUZ_F01435</name>
</gene>